<evidence type="ECO:0000256" key="1">
    <source>
        <dbReference type="ARBA" id="ARBA00022737"/>
    </source>
</evidence>
<gene>
    <name evidence="3" type="ORF">CPB83DRAFT_450625</name>
</gene>
<dbReference type="Gene3D" id="3.40.50.300">
    <property type="entry name" value="P-loop containing nucleotide triphosphate hydrolases"/>
    <property type="match status" value="1"/>
</dbReference>
<dbReference type="SUPFAM" id="SSF52540">
    <property type="entry name" value="P-loop containing nucleoside triphosphate hydrolases"/>
    <property type="match status" value="1"/>
</dbReference>
<keyword evidence="4" id="KW-1185">Reference proteome</keyword>
<evidence type="ECO:0000313" key="4">
    <source>
        <dbReference type="Proteomes" id="UP000807306"/>
    </source>
</evidence>
<dbReference type="EMBL" id="MU157868">
    <property type="protein sequence ID" value="KAF9526756.1"/>
    <property type="molecule type" value="Genomic_DNA"/>
</dbReference>
<comment type="caution">
    <text evidence="3">The sequence shown here is derived from an EMBL/GenBank/DDBJ whole genome shotgun (WGS) entry which is preliminary data.</text>
</comment>
<dbReference type="OrthoDB" id="3027122at2759"/>
<proteinExistence type="predicted"/>
<name>A0A9P6JN37_9AGAR</name>
<reference evidence="3" key="1">
    <citation type="submission" date="2020-11" db="EMBL/GenBank/DDBJ databases">
        <authorList>
            <consortium name="DOE Joint Genome Institute"/>
            <person name="Ahrendt S."/>
            <person name="Riley R."/>
            <person name="Andreopoulos W."/>
            <person name="Labutti K."/>
            <person name="Pangilinan J."/>
            <person name="Ruiz-Duenas F.J."/>
            <person name="Barrasa J.M."/>
            <person name="Sanchez-Garcia M."/>
            <person name="Camarero S."/>
            <person name="Miyauchi S."/>
            <person name="Serrano A."/>
            <person name="Linde D."/>
            <person name="Babiker R."/>
            <person name="Drula E."/>
            <person name="Ayuso-Fernandez I."/>
            <person name="Pacheco R."/>
            <person name="Padilla G."/>
            <person name="Ferreira P."/>
            <person name="Barriuso J."/>
            <person name="Kellner H."/>
            <person name="Castanera R."/>
            <person name="Alfaro M."/>
            <person name="Ramirez L."/>
            <person name="Pisabarro A.G."/>
            <person name="Kuo A."/>
            <person name="Tritt A."/>
            <person name="Lipzen A."/>
            <person name="He G."/>
            <person name="Yan M."/>
            <person name="Ng V."/>
            <person name="Cullen D."/>
            <person name="Martin F."/>
            <person name="Rosso M.-N."/>
            <person name="Henrissat B."/>
            <person name="Hibbett D."/>
            <person name="Martinez A.T."/>
            <person name="Grigoriev I.V."/>
        </authorList>
    </citation>
    <scope>NUCLEOTIDE SEQUENCE</scope>
    <source>
        <strain evidence="3">CBS 506.95</strain>
    </source>
</reference>
<keyword evidence="1" id="KW-0677">Repeat</keyword>
<feature type="domain" description="Nephrocystin 3-like N-terminal" evidence="2">
    <location>
        <begin position="83"/>
        <end position="254"/>
    </location>
</feature>
<dbReference type="InterPro" id="IPR027417">
    <property type="entry name" value="P-loop_NTPase"/>
</dbReference>
<accession>A0A9P6JN37</accession>
<dbReference type="PANTHER" id="PTHR10039:SF17">
    <property type="entry name" value="FUNGAL STAND N-TERMINAL GOODBYE DOMAIN-CONTAINING PROTEIN-RELATED"/>
    <property type="match status" value="1"/>
</dbReference>
<dbReference type="Pfam" id="PF24883">
    <property type="entry name" value="NPHP3_N"/>
    <property type="match status" value="1"/>
</dbReference>
<dbReference type="Proteomes" id="UP000807306">
    <property type="component" value="Unassembled WGS sequence"/>
</dbReference>
<dbReference type="PANTHER" id="PTHR10039">
    <property type="entry name" value="AMELOGENIN"/>
    <property type="match status" value="1"/>
</dbReference>
<dbReference type="InterPro" id="IPR056884">
    <property type="entry name" value="NPHP3-like_N"/>
</dbReference>
<evidence type="ECO:0000313" key="3">
    <source>
        <dbReference type="EMBL" id="KAF9526756.1"/>
    </source>
</evidence>
<evidence type="ECO:0000259" key="2">
    <source>
        <dbReference type="Pfam" id="PF24883"/>
    </source>
</evidence>
<dbReference type="AlphaFoldDB" id="A0A9P6JN37"/>
<sequence>MSNNQANNAQAEISTSFFSGARDVEIAGNPTFTVNNNFQPHNLAKTDPIQFLLNHTAPDALVDSGDRRDPPQCAPETRDEIHRHIKVWANSPVGKAMIFWLFGSAGAGKSAICQTIAEMFQREGLLLGNFFFSRSAASTGRSNGDRLLPTLINQLQANLPETRSYIEAAIRRDPLIFTKSFSTQMTELFVKPLNQSWWSLGGFWRYLNGNKVRLIVIDGLDECQDPDIQCNLLRVIAESTKALTIPVRFLIASRPEERIKKTIHLDPLFDGVNVKSMNLDQDENACRSVEHFLLGKFAEIREAHPYLNDSWPSNEVIQTLINKSSPQFILASTTIRYIGDPKSDDHPDKRLKDIIEYSASSDADHPFDDIDVLYHFIFSNVNRRYWEKVWCILGIIYLASRQEYSIPPPTPDFFDKLFDHKQTGTVYLMLRPLASVLSIPQLSSDPIKSLHASLFDFLLEPRRSKSLLLDLAPSHLALGRFAMADVVNQFSSPNIVKLQVKQIVVHMTSIPAVGDALRFFNDFLDLLDKHSSWRNDGTIAFFSLEDIAVVYTQLYRSSQNEPSHAELLHNRLLFCENRHLSGDLTQNISNPFTSTQSKLSHYVYINRMAELKKHSIYNPPFLPNQTQKSITQIFFNHHQANIVQLHILYATIIFNSKYCPEQLECLWRIDQQIKVIGISLPRRTDWPAGSEDLAVICRKLVLQFFHPTKTPPGVENLVFNTWSKMSVKVN</sequence>
<organism evidence="3 4">
    <name type="scientific">Crepidotus variabilis</name>
    <dbReference type="NCBI Taxonomy" id="179855"/>
    <lineage>
        <taxon>Eukaryota</taxon>
        <taxon>Fungi</taxon>
        <taxon>Dikarya</taxon>
        <taxon>Basidiomycota</taxon>
        <taxon>Agaricomycotina</taxon>
        <taxon>Agaricomycetes</taxon>
        <taxon>Agaricomycetidae</taxon>
        <taxon>Agaricales</taxon>
        <taxon>Agaricineae</taxon>
        <taxon>Crepidotaceae</taxon>
        <taxon>Crepidotus</taxon>
    </lineage>
</organism>
<protein>
    <recommendedName>
        <fullName evidence="2">Nephrocystin 3-like N-terminal domain-containing protein</fullName>
    </recommendedName>
</protein>